<organism evidence="2 3">
    <name type="scientific">Methanogenium organophilum</name>
    <dbReference type="NCBI Taxonomy" id="2199"/>
    <lineage>
        <taxon>Archaea</taxon>
        <taxon>Methanobacteriati</taxon>
        <taxon>Methanobacteriota</taxon>
        <taxon>Stenosarchaea group</taxon>
        <taxon>Methanomicrobia</taxon>
        <taxon>Methanomicrobiales</taxon>
        <taxon>Methanomicrobiaceae</taxon>
        <taxon>Methanogenium</taxon>
    </lineage>
</organism>
<keyword evidence="1" id="KW-0812">Transmembrane</keyword>
<keyword evidence="1" id="KW-0472">Membrane</keyword>
<dbReference type="AlphaFoldDB" id="A0A9X9T9B6"/>
<protein>
    <submittedName>
        <fullName evidence="2">Uncharacterized protein</fullName>
    </submittedName>
</protein>
<reference evidence="2" key="1">
    <citation type="submission" date="2022-11" db="EMBL/GenBank/DDBJ databases">
        <title>Complete genome sequence of Methanogenium organophilum DSM 3596.</title>
        <authorList>
            <person name="Chen S.-C."/>
            <person name="Lai S.-J."/>
            <person name="You Y.-T."/>
        </authorList>
    </citation>
    <scope>NUCLEOTIDE SEQUENCE</scope>
    <source>
        <strain evidence="2">DSM 3596</strain>
    </source>
</reference>
<keyword evidence="3" id="KW-1185">Reference proteome</keyword>
<dbReference type="RefSeq" id="WP_268187757.1">
    <property type="nucleotide sequence ID" value="NZ_CP113361.1"/>
</dbReference>
<dbReference type="KEGG" id="mou:OU421_06240"/>
<proteinExistence type="predicted"/>
<dbReference type="EMBL" id="CP113361">
    <property type="protein sequence ID" value="WAI02470.1"/>
    <property type="molecule type" value="Genomic_DNA"/>
</dbReference>
<gene>
    <name evidence="2" type="ORF">OU421_06240</name>
</gene>
<dbReference type="GeneID" id="76834684"/>
<feature type="transmembrane region" description="Helical" evidence="1">
    <location>
        <begin position="294"/>
        <end position="313"/>
    </location>
</feature>
<evidence type="ECO:0000313" key="2">
    <source>
        <dbReference type="EMBL" id="WAI02470.1"/>
    </source>
</evidence>
<accession>A0A9X9T9B6</accession>
<evidence type="ECO:0000256" key="1">
    <source>
        <dbReference type="SAM" id="Phobius"/>
    </source>
</evidence>
<sequence>MTQRYLRSVPAVLLIIMFIILPAVACHPVDDDDKEIWIAEYSDSGDKEERIIENPPLRAYLGRVSKADQETGEFEVDIAAKWNGEQFAPFTPMTLYTPLKFDIFFNYIKPGDEVVCALSDSQGMIAIGLVGDSQSTQKHLSWMVGDPNAMPSPFIGNYKVSYTATPNCDSCTGQVCSAQSVNVTVKTVSYYSNSKEFPISDCGTQTMLPDDTWNTLEEGNRNHLEILFINGNAPASECPGSKLTEGTEPTSYFFIRSMGRATATPTATLITEEMTSMPEPEGPSPADMAAAAPVPGFGMMAAIFGCTIALVVIRR</sequence>
<evidence type="ECO:0000313" key="3">
    <source>
        <dbReference type="Proteomes" id="UP001163096"/>
    </source>
</evidence>
<keyword evidence="1" id="KW-1133">Transmembrane helix</keyword>
<dbReference type="Proteomes" id="UP001163096">
    <property type="component" value="Chromosome"/>
</dbReference>
<name>A0A9X9T9B6_METOG</name>